<sequence>MKREEQIKNLKDFYDLVIIGGGSTGLALALDSSSRGYKTLLLERYDFAKGTSSRSTKLLHGGVRYLAQGNLTLVYEALHERNQLLINACNLSKKQKFIIPAKSFFKACYYFIGLKLYDFLAGKFNIGKAKYLNKKQAKNSLKNIKKEELQFGVSYYDACFDDARMAFSLAKTAYEFGACVLNYMNVTQFIKDDKGILKGLYVFDELNQKEFKINAKCIINATGVFSSEILKMDSSPSDIVPSQGIHIVVNKEFFPNENALIIPATSDGRVLFAIPWYDKVLIGTTDTKIEKVTYEPKALEEEIEFILENVAKYFEKKPKREDIKSIFVGLRPLINDANKDTKNLSRSHKIEVSKSNLISINGGKWTTCRIMAEQTINKAIDLALLSDKKCKSKDIKLSTYDKNLTFGERLSVYGLDAKAILNLEAKGLDKKIHKNYPYTYAQVFWALEEEMAQKIEDVLARRIRLLFLDAKACEECARELGEYLGNYFKWNKEKIENEINEFIHLTKQYQI</sequence>
<name>A0A424Z0L1_9BACT</name>
<keyword evidence="4" id="KW-0319">Glycerol metabolism</keyword>
<evidence type="ECO:0000259" key="9">
    <source>
        <dbReference type="Pfam" id="PF16901"/>
    </source>
</evidence>
<keyword evidence="6" id="KW-0560">Oxidoreductase</keyword>
<reference evidence="10 11" key="1">
    <citation type="submission" date="2018-08" db="EMBL/GenBank/DDBJ databases">
        <title>Survival mechanisms of Campylobacter hepaticus identified by genomic analysis and comparative transcriptomic analysis of in vivo and in vitro derived bacteria.</title>
        <authorList>
            <person name="Van T.T.H."/>
            <person name="Moore R.J."/>
        </authorList>
    </citation>
    <scope>NUCLEOTIDE SEQUENCE [LARGE SCALE GENOMIC DNA]</scope>
    <source>
        <strain evidence="10 11">54L</strain>
    </source>
</reference>
<comment type="similarity">
    <text evidence="2">Belongs to the FAD-dependent glycerol-3-phosphate dehydrogenase family.</text>
</comment>
<comment type="caution">
    <text evidence="10">The sequence shown here is derived from an EMBL/GenBank/DDBJ whole genome shotgun (WGS) entry which is preliminary data.</text>
</comment>
<evidence type="ECO:0000313" key="11">
    <source>
        <dbReference type="Proteomes" id="UP000286095"/>
    </source>
</evidence>
<keyword evidence="5" id="KW-0274">FAD</keyword>
<evidence type="ECO:0000256" key="2">
    <source>
        <dbReference type="ARBA" id="ARBA00007330"/>
    </source>
</evidence>
<dbReference type="Pfam" id="PF01266">
    <property type="entry name" value="DAO"/>
    <property type="match status" value="1"/>
</dbReference>
<evidence type="ECO:0000313" key="10">
    <source>
        <dbReference type="EMBL" id="RQD87702.1"/>
    </source>
</evidence>
<keyword evidence="3" id="KW-0285">Flavoprotein</keyword>
<protein>
    <submittedName>
        <fullName evidence="10">Glycerol-3-phosphate dehydrogenase/oxidase</fullName>
    </submittedName>
</protein>
<evidence type="ECO:0000256" key="1">
    <source>
        <dbReference type="ARBA" id="ARBA00001974"/>
    </source>
</evidence>
<dbReference type="GO" id="GO:0006071">
    <property type="term" value="P:glycerol metabolic process"/>
    <property type="evidence" value="ECO:0007669"/>
    <property type="project" value="UniProtKB-KW"/>
</dbReference>
<feature type="transmembrane region" description="Helical" evidence="7">
    <location>
        <begin position="12"/>
        <end position="30"/>
    </location>
</feature>
<organism evidence="10 11">
    <name type="scientific">Campylobacter hepaticus</name>
    <dbReference type="NCBI Taxonomy" id="1813019"/>
    <lineage>
        <taxon>Bacteria</taxon>
        <taxon>Pseudomonadati</taxon>
        <taxon>Campylobacterota</taxon>
        <taxon>Epsilonproteobacteria</taxon>
        <taxon>Campylobacterales</taxon>
        <taxon>Campylobacteraceae</taxon>
        <taxon>Campylobacter</taxon>
    </lineage>
</organism>
<proteinExistence type="inferred from homology"/>
<dbReference type="Gene3D" id="3.50.50.60">
    <property type="entry name" value="FAD/NAD(P)-binding domain"/>
    <property type="match status" value="1"/>
</dbReference>
<evidence type="ECO:0000256" key="6">
    <source>
        <dbReference type="ARBA" id="ARBA00023002"/>
    </source>
</evidence>
<dbReference type="Gene3D" id="1.10.8.870">
    <property type="entry name" value="Alpha-glycerophosphate oxidase, cap domain"/>
    <property type="match status" value="1"/>
</dbReference>
<dbReference type="Pfam" id="PF16901">
    <property type="entry name" value="DAO_C"/>
    <property type="match status" value="1"/>
</dbReference>
<dbReference type="InterPro" id="IPR038299">
    <property type="entry name" value="DAO_C_sf"/>
</dbReference>
<keyword evidence="7" id="KW-0472">Membrane</keyword>
<dbReference type="Proteomes" id="UP000286095">
    <property type="component" value="Unassembled WGS sequence"/>
</dbReference>
<keyword evidence="7" id="KW-1133">Transmembrane helix</keyword>
<gene>
    <name evidence="10" type="ORF">DZD40_03930</name>
</gene>
<dbReference type="GO" id="GO:0046168">
    <property type="term" value="P:glycerol-3-phosphate catabolic process"/>
    <property type="evidence" value="ECO:0007669"/>
    <property type="project" value="TreeGrafter"/>
</dbReference>
<feature type="domain" description="FAD dependent oxidoreductase" evidence="8">
    <location>
        <begin position="15"/>
        <end position="338"/>
    </location>
</feature>
<evidence type="ECO:0000256" key="5">
    <source>
        <dbReference type="ARBA" id="ARBA00022827"/>
    </source>
</evidence>
<dbReference type="GO" id="GO:0004368">
    <property type="term" value="F:glycerol-3-phosphate dehydrogenase (quinone) activity"/>
    <property type="evidence" value="ECO:0007669"/>
    <property type="project" value="InterPro"/>
</dbReference>
<evidence type="ECO:0000259" key="8">
    <source>
        <dbReference type="Pfam" id="PF01266"/>
    </source>
</evidence>
<dbReference type="InterPro" id="IPR036188">
    <property type="entry name" value="FAD/NAD-bd_sf"/>
</dbReference>
<accession>A0A424Z0L1</accession>
<dbReference type="STRING" id="1813019.A2J15_04810"/>
<dbReference type="InterPro" id="IPR006076">
    <property type="entry name" value="FAD-dep_OxRdtase"/>
</dbReference>
<dbReference type="PANTHER" id="PTHR11985">
    <property type="entry name" value="GLYCEROL-3-PHOSPHATE DEHYDROGENASE"/>
    <property type="match status" value="1"/>
</dbReference>
<evidence type="ECO:0000256" key="3">
    <source>
        <dbReference type="ARBA" id="ARBA00022630"/>
    </source>
</evidence>
<dbReference type="PANTHER" id="PTHR11985:SF35">
    <property type="entry name" value="ANAEROBIC GLYCEROL-3-PHOSPHATE DEHYDROGENASE SUBUNIT A"/>
    <property type="match status" value="1"/>
</dbReference>
<keyword evidence="7" id="KW-0812">Transmembrane</keyword>
<dbReference type="InterPro" id="IPR000447">
    <property type="entry name" value="G3P_DH_FAD-dep"/>
</dbReference>
<evidence type="ECO:0000256" key="7">
    <source>
        <dbReference type="SAM" id="Phobius"/>
    </source>
</evidence>
<feature type="domain" description="Alpha-glycerophosphate oxidase C-terminal" evidence="9">
    <location>
        <begin position="410"/>
        <end position="494"/>
    </location>
</feature>
<dbReference type="RefSeq" id="WP_124134410.1">
    <property type="nucleotide sequence ID" value="NZ_QURW01000008.1"/>
</dbReference>
<comment type="cofactor">
    <cofactor evidence="1">
        <name>FAD</name>
        <dbReference type="ChEBI" id="CHEBI:57692"/>
    </cofactor>
</comment>
<evidence type="ECO:0000256" key="4">
    <source>
        <dbReference type="ARBA" id="ARBA00022798"/>
    </source>
</evidence>
<dbReference type="EMBL" id="QURW01000008">
    <property type="protein sequence ID" value="RQD87702.1"/>
    <property type="molecule type" value="Genomic_DNA"/>
</dbReference>
<dbReference type="Gene3D" id="3.30.9.10">
    <property type="entry name" value="D-Amino Acid Oxidase, subunit A, domain 2"/>
    <property type="match status" value="1"/>
</dbReference>
<dbReference type="PRINTS" id="PR01001">
    <property type="entry name" value="FADG3PDH"/>
</dbReference>
<dbReference type="InterPro" id="IPR031656">
    <property type="entry name" value="DAO_C"/>
</dbReference>
<dbReference type="AlphaFoldDB" id="A0A424Z0L1"/>
<dbReference type="SUPFAM" id="SSF51905">
    <property type="entry name" value="FAD/NAD(P)-binding domain"/>
    <property type="match status" value="1"/>
</dbReference>